<dbReference type="Pfam" id="PF09699">
    <property type="entry name" value="Paired_CXXCH_1"/>
    <property type="match status" value="2"/>
</dbReference>
<dbReference type="SUPFAM" id="SSF48695">
    <property type="entry name" value="Multiheme cytochromes"/>
    <property type="match status" value="1"/>
</dbReference>
<evidence type="ECO:0000313" key="4">
    <source>
        <dbReference type="Proteomes" id="UP000094056"/>
    </source>
</evidence>
<evidence type="ECO:0000256" key="1">
    <source>
        <dbReference type="ARBA" id="ARBA00022729"/>
    </source>
</evidence>
<dbReference type="Gene3D" id="1.10.1130.10">
    <property type="entry name" value="Flavocytochrome C3, Chain A"/>
    <property type="match status" value="1"/>
</dbReference>
<keyword evidence="1" id="KW-0732">Signal</keyword>
<gene>
    <name evidence="3" type="ORF">SCARUB_00757</name>
</gene>
<feature type="domain" description="Doubled CXXCH motif" evidence="2">
    <location>
        <begin position="120"/>
        <end position="164"/>
    </location>
</feature>
<feature type="domain" description="Doubled CXXCH motif" evidence="2">
    <location>
        <begin position="171"/>
        <end position="206"/>
    </location>
</feature>
<dbReference type="InterPro" id="IPR051829">
    <property type="entry name" value="Multiheme_Cytochr_ET"/>
</dbReference>
<proteinExistence type="predicted"/>
<dbReference type="PANTHER" id="PTHR35038:SF6">
    <property type="entry name" value="SURFACE LOCALIZED DECAHEME CYTOCHROME C LIPOPROTEIN"/>
    <property type="match status" value="1"/>
</dbReference>
<evidence type="ECO:0000259" key="2">
    <source>
        <dbReference type="Pfam" id="PF09699"/>
    </source>
</evidence>
<dbReference type="AlphaFoldDB" id="A0A1E3XGP0"/>
<dbReference type="PROSITE" id="PS51257">
    <property type="entry name" value="PROKAR_LIPOPROTEIN"/>
    <property type="match status" value="1"/>
</dbReference>
<dbReference type="PANTHER" id="PTHR35038">
    <property type="entry name" value="DISSIMILATORY SULFITE REDUCTASE SIRA"/>
    <property type="match status" value="1"/>
</dbReference>
<dbReference type="InterPro" id="IPR010177">
    <property type="entry name" value="Paired_CXXCH_1"/>
</dbReference>
<dbReference type="Proteomes" id="UP000094056">
    <property type="component" value="Unassembled WGS sequence"/>
</dbReference>
<evidence type="ECO:0000313" key="3">
    <source>
        <dbReference type="EMBL" id="ODS34084.1"/>
    </source>
</evidence>
<comment type="caution">
    <text evidence="3">The sequence shown here is derived from an EMBL/GenBank/DDBJ whole genome shotgun (WGS) entry which is preliminary data.</text>
</comment>
<accession>A0A1E3XGP0</accession>
<protein>
    <submittedName>
        <fullName evidence="3">Cytochrome c nitrite reductase pentaheme subunit</fullName>
    </submittedName>
</protein>
<organism evidence="3 4">
    <name type="scientific">Candidatus Scalindua rubra</name>
    <dbReference type="NCBI Taxonomy" id="1872076"/>
    <lineage>
        <taxon>Bacteria</taxon>
        <taxon>Pseudomonadati</taxon>
        <taxon>Planctomycetota</taxon>
        <taxon>Candidatus Brocadiia</taxon>
        <taxon>Candidatus Brocadiales</taxon>
        <taxon>Candidatus Scalinduaceae</taxon>
        <taxon>Candidatus Scalindua</taxon>
    </lineage>
</organism>
<sequence length="251" mass="28156">MKVSLYTVLILALGIISCTVYQKSSVVPPLTIPGAKYVKIRKCKPCHRKRVESFESTTHARIAVKGMEKEGLGCGMCHGPGSLHTEKKYEPNLIINPRKNPEICFRCHLDKKAEFRLQYHHPVLEGRVACADCHDSHGSESRSWTLTSFSDTSEVCFICHPEQRGPFVFEHEAMREGCTICHKVHGSVNDNLLIARGSNLCLRCHFQTQTDSTRFLIGDFNHTTGIPRGSCFSAACHTAVHGSNFDDHLRY</sequence>
<reference evidence="3 4" key="1">
    <citation type="submission" date="2016-07" db="EMBL/GenBank/DDBJ databases">
        <title>Draft genome of Scalindua rubra, obtained from a brine-seawater interface in the Red Sea, sheds light on salt adaptation in anammox bacteria.</title>
        <authorList>
            <person name="Speth D.R."/>
            <person name="Lagkouvardos I."/>
            <person name="Wang Y."/>
            <person name="Qian P.-Y."/>
            <person name="Dutilh B.E."/>
            <person name="Jetten M.S."/>
        </authorList>
    </citation>
    <scope>NUCLEOTIDE SEQUENCE [LARGE SCALE GENOMIC DNA]</scope>
    <source>
        <strain evidence="3">BSI-1</strain>
    </source>
</reference>
<dbReference type="GO" id="GO:0016491">
    <property type="term" value="F:oxidoreductase activity"/>
    <property type="evidence" value="ECO:0007669"/>
    <property type="project" value="TreeGrafter"/>
</dbReference>
<dbReference type="InterPro" id="IPR036280">
    <property type="entry name" value="Multihaem_cyt_sf"/>
</dbReference>
<dbReference type="NCBIfam" id="TIGR01905">
    <property type="entry name" value="paired_CXXCH_1"/>
    <property type="match status" value="2"/>
</dbReference>
<name>A0A1E3XGP0_9BACT</name>
<dbReference type="EMBL" id="MAYW01000013">
    <property type="protein sequence ID" value="ODS34084.1"/>
    <property type="molecule type" value="Genomic_DNA"/>
</dbReference>